<reference evidence="1 2" key="1">
    <citation type="journal article" date="2023" name="Nucleic Acids Res.">
        <title>The hologenome of Daphnia magna reveals possible DNA methylation and microbiome-mediated evolution of the host genome.</title>
        <authorList>
            <person name="Chaturvedi A."/>
            <person name="Li X."/>
            <person name="Dhandapani V."/>
            <person name="Marshall H."/>
            <person name="Kissane S."/>
            <person name="Cuenca-Cambronero M."/>
            <person name="Asole G."/>
            <person name="Calvet F."/>
            <person name="Ruiz-Romero M."/>
            <person name="Marangio P."/>
            <person name="Guigo R."/>
            <person name="Rago D."/>
            <person name="Mirbahai L."/>
            <person name="Eastwood N."/>
            <person name="Colbourne J.K."/>
            <person name="Zhou J."/>
            <person name="Mallon E."/>
            <person name="Orsini L."/>
        </authorList>
    </citation>
    <scope>NUCLEOTIDE SEQUENCE [LARGE SCALE GENOMIC DNA]</scope>
    <source>
        <strain evidence="1">LRV0_1</strain>
    </source>
</reference>
<evidence type="ECO:0000313" key="2">
    <source>
        <dbReference type="Proteomes" id="UP001234178"/>
    </source>
</evidence>
<comment type="caution">
    <text evidence="1">The sequence shown here is derived from an EMBL/GenBank/DDBJ whole genome shotgun (WGS) entry which is preliminary data.</text>
</comment>
<accession>A0ABQ9ZFF1</accession>
<gene>
    <name evidence="1" type="ORF">OUZ56_020771</name>
</gene>
<organism evidence="1 2">
    <name type="scientific">Daphnia magna</name>
    <dbReference type="NCBI Taxonomy" id="35525"/>
    <lineage>
        <taxon>Eukaryota</taxon>
        <taxon>Metazoa</taxon>
        <taxon>Ecdysozoa</taxon>
        <taxon>Arthropoda</taxon>
        <taxon>Crustacea</taxon>
        <taxon>Branchiopoda</taxon>
        <taxon>Diplostraca</taxon>
        <taxon>Cladocera</taxon>
        <taxon>Anomopoda</taxon>
        <taxon>Daphniidae</taxon>
        <taxon>Daphnia</taxon>
    </lineage>
</organism>
<evidence type="ECO:0000313" key="1">
    <source>
        <dbReference type="EMBL" id="KAK4011656.1"/>
    </source>
</evidence>
<keyword evidence="2" id="KW-1185">Reference proteome</keyword>
<dbReference type="Proteomes" id="UP001234178">
    <property type="component" value="Unassembled WGS sequence"/>
</dbReference>
<name>A0ABQ9ZFF1_9CRUS</name>
<proteinExistence type="predicted"/>
<sequence>MESKPVKDDCSTISSRRKCRRSCIDAGKRSSLPEENVTVVIGLTSPKRLKEKIKPKEISPKSNWQQQQPPRFVQHFWSLMTMNDFAVHGIANPSLESDVLTFGGLSLQ</sequence>
<protein>
    <submittedName>
        <fullName evidence="1">Uncharacterized protein</fullName>
    </submittedName>
</protein>
<dbReference type="EMBL" id="JAOYFB010000003">
    <property type="protein sequence ID" value="KAK4011656.1"/>
    <property type="molecule type" value="Genomic_DNA"/>
</dbReference>